<name>A0AAV1KDC3_9NEOP</name>
<sequence>MDLLSEYSSSFSSGVTKSHGTIGHLQIRLVDPSRPVDRRPYSLSASKCEVVTTKVRELEEAGIIRSICSPSSSPVFLVKKKDVSDRMCIDYSGLNDNTVLDRFPLPFIEDLVSRLGDVTWFTCLNMLSPDSSAS</sequence>
<dbReference type="AlphaFoldDB" id="A0AAV1KDC3"/>
<evidence type="ECO:0008006" key="3">
    <source>
        <dbReference type="Google" id="ProtNLM"/>
    </source>
</evidence>
<dbReference type="InterPro" id="IPR053134">
    <property type="entry name" value="RNA-dir_DNA_polymerase"/>
</dbReference>
<dbReference type="GO" id="GO:0071897">
    <property type="term" value="P:DNA biosynthetic process"/>
    <property type="evidence" value="ECO:0007669"/>
    <property type="project" value="UniProtKB-ARBA"/>
</dbReference>
<proteinExistence type="predicted"/>
<dbReference type="InterPro" id="IPR043502">
    <property type="entry name" value="DNA/RNA_pol_sf"/>
</dbReference>
<dbReference type="Proteomes" id="UP001314205">
    <property type="component" value="Unassembled WGS sequence"/>
</dbReference>
<gene>
    <name evidence="1" type="ORF">PARMNEM_LOCUS2803</name>
</gene>
<dbReference type="SUPFAM" id="SSF56672">
    <property type="entry name" value="DNA/RNA polymerases"/>
    <property type="match status" value="1"/>
</dbReference>
<protein>
    <recommendedName>
        <fullName evidence="3">Reverse transcriptase</fullName>
    </recommendedName>
</protein>
<evidence type="ECO:0000313" key="1">
    <source>
        <dbReference type="EMBL" id="CAK1581091.1"/>
    </source>
</evidence>
<dbReference type="PANTHER" id="PTHR24559">
    <property type="entry name" value="TRANSPOSON TY3-I GAG-POL POLYPROTEIN"/>
    <property type="match status" value="1"/>
</dbReference>
<dbReference type="Gene3D" id="3.30.70.270">
    <property type="match status" value="1"/>
</dbReference>
<dbReference type="InterPro" id="IPR043128">
    <property type="entry name" value="Rev_trsase/Diguanyl_cyclase"/>
</dbReference>
<organism evidence="1 2">
    <name type="scientific">Parnassius mnemosyne</name>
    <name type="common">clouded apollo</name>
    <dbReference type="NCBI Taxonomy" id="213953"/>
    <lineage>
        <taxon>Eukaryota</taxon>
        <taxon>Metazoa</taxon>
        <taxon>Ecdysozoa</taxon>
        <taxon>Arthropoda</taxon>
        <taxon>Hexapoda</taxon>
        <taxon>Insecta</taxon>
        <taxon>Pterygota</taxon>
        <taxon>Neoptera</taxon>
        <taxon>Endopterygota</taxon>
        <taxon>Lepidoptera</taxon>
        <taxon>Glossata</taxon>
        <taxon>Ditrysia</taxon>
        <taxon>Papilionoidea</taxon>
        <taxon>Papilionidae</taxon>
        <taxon>Parnassiinae</taxon>
        <taxon>Parnassini</taxon>
        <taxon>Parnassius</taxon>
        <taxon>Driopa</taxon>
    </lineage>
</organism>
<reference evidence="1 2" key="1">
    <citation type="submission" date="2023-11" db="EMBL/GenBank/DDBJ databases">
        <authorList>
            <person name="Hedman E."/>
            <person name="Englund M."/>
            <person name="Stromberg M."/>
            <person name="Nyberg Akerstrom W."/>
            <person name="Nylinder S."/>
            <person name="Jareborg N."/>
            <person name="Kallberg Y."/>
            <person name="Kronander E."/>
        </authorList>
    </citation>
    <scope>NUCLEOTIDE SEQUENCE [LARGE SCALE GENOMIC DNA]</scope>
</reference>
<comment type="caution">
    <text evidence="1">The sequence shown here is derived from an EMBL/GenBank/DDBJ whole genome shotgun (WGS) entry which is preliminary data.</text>
</comment>
<keyword evidence="2" id="KW-1185">Reference proteome</keyword>
<dbReference type="PANTHER" id="PTHR24559:SF444">
    <property type="entry name" value="REVERSE TRANSCRIPTASE DOMAIN-CONTAINING PROTEIN"/>
    <property type="match status" value="1"/>
</dbReference>
<accession>A0AAV1KDC3</accession>
<dbReference type="Gene3D" id="3.10.10.10">
    <property type="entry name" value="HIV Type 1 Reverse Transcriptase, subunit A, domain 1"/>
    <property type="match status" value="1"/>
</dbReference>
<evidence type="ECO:0000313" key="2">
    <source>
        <dbReference type="Proteomes" id="UP001314205"/>
    </source>
</evidence>
<dbReference type="EMBL" id="CAVLGL010000024">
    <property type="protein sequence ID" value="CAK1581091.1"/>
    <property type="molecule type" value="Genomic_DNA"/>
</dbReference>